<proteinExistence type="predicted"/>
<dbReference type="SMART" id="SM00506">
    <property type="entry name" value="A1pp"/>
    <property type="match status" value="1"/>
</dbReference>
<dbReference type="InParanoid" id="H2Z3I9"/>
<dbReference type="SUPFAM" id="SSF52949">
    <property type="entry name" value="Macro domain-like"/>
    <property type="match status" value="1"/>
</dbReference>
<reference evidence="2" key="2">
    <citation type="submission" date="2025-08" db="UniProtKB">
        <authorList>
            <consortium name="Ensembl"/>
        </authorList>
    </citation>
    <scope>IDENTIFICATION</scope>
</reference>
<reference evidence="3" key="1">
    <citation type="submission" date="2003-08" db="EMBL/GenBank/DDBJ databases">
        <authorList>
            <person name="Birren B."/>
            <person name="Nusbaum C."/>
            <person name="Abebe A."/>
            <person name="Abouelleil A."/>
            <person name="Adekoya E."/>
            <person name="Ait-zahra M."/>
            <person name="Allen N."/>
            <person name="Allen T."/>
            <person name="An P."/>
            <person name="Anderson M."/>
            <person name="Anderson S."/>
            <person name="Arachchi H."/>
            <person name="Armbruster J."/>
            <person name="Bachantsang P."/>
            <person name="Baldwin J."/>
            <person name="Barry A."/>
            <person name="Bayul T."/>
            <person name="Blitshsteyn B."/>
            <person name="Bloom T."/>
            <person name="Blye J."/>
            <person name="Boguslavskiy L."/>
            <person name="Borowsky M."/>
            <person name="Boukhgalter B."/>
            <person name="Brunache A."/>
            <person name="Butler J."/>
            <person name="Calixte N."/>
            <person name="Calvo S."/>
            <person name="Camarata J."/>
            <person name="Campo K."/>
            <person name="Chang J."/>
            <person name="Cheshatsang Y."/>
            <person name="Citroen M."/>
            <person name="Collymore A."/>
            <person name="Considine T."/>
            <person name="Cook A."/>
            <person name="Cooke P."/>
            <person name="Corum B."/>
            <person name="Cuomo C."/>
            <person name="David R."/>
            <person name="Dawoe T."/>
            <person name="Degray S."/>
            <person name="Dodge S."/>
            <person name="Dooley K."/>
            <person name="Dorje P."/>
            <person name="Dorjee K."/>
            <person name="Dorris L."/>
            <person name="Duffey N."/>
            <person name="Dupes A."/>
            <person name="Elkins T."/>
            <person name="Engels R."/>
            <person name="Erickson J."/>
            <person name="Farina A."/>
            <person name="Faro S."/>
            <person name="Ferreira P."/>
            <person name="Fischer H."/>
            <person name="Fitzgerald M."/>
            <person name="Foley K."/>
            <person name="Gage D."/>
            <person name="Galagan J."/>
            <person name="Gearin G."/>
            <person name="Gnerre S."/>
            <person name="Gnirke A."/>
            <person name="Goyette A."/>
            <person name="Graham J."/>
            <person name="Grandbois E."/>
            <person name="Gyaltsen K."/>
            <person name="Hafez N."/>
            <person name="Hagopian D."/>
            <person name="Hagos B."/>
            <person name="Hall J."/>
            <person name="Hatcher B."/>
            <person name="Heller A."/>
            <person name="Higgins H."/>
            <person name="Honan T."/>
            <person name="Horn A."/>
            <person name="Houde N."/>
            <person name="Hughes L."/>
            <person name="Hulme W."/>
            <person name="Husby E."/>
            <person name="Iliev I."/>
            <person name="Jaffe D."/>
            <person name="Jones C."/>
            <person name="Kamal M."/>
            <person name="Kamat A."/>
            <person name="Kamvysselis M."/>
            <person name="Karlsson E."/>
            <person name="Kells C."/>
            <person name="Kieu A."/>
            <person name="Kisner P."/>
            <person name="Kodira C."/>
            <person name="Kulbokas E."/>
            <person name="Labutti K."/>
            <person name="Lama D."/>
            <person name="Landers T."/>
            <person name="Leger J."/>
            <person name="Levine S."/>
            <person name="Lewis D."/>
            <person name="Lewis T."/>
            <person name="Lindblad-toh K."/>
            <person name="Liu X."/>
            <person name="Lokyitsang T."/>
            <person name="Lokyitsang Y."/>
            <person name="Lucien O."/>
            <person name="Lui A."/>
            <person name="Ma L.J."/>
            <person name="Mabbitt R."/>
            <person name="Macdonald J."/>
            <person name="Maclean C."/>
            <person name="Major J."/>
            <person name="Manning J."/>
            <person name="Marabella R."/>
            <person name="Maru K."/>
            <person name="Matthews C."/>
            <person name="Mauceli E."/>
            <person name="Mccarthy M."/>
            <person name="Mcdonough S."/>
            <person name="Mcghee T."/>
            <person name="Meldrim J."/>
            <person name="Meneus L."/>
            <person name="Mesirov J."/>
            <person name="Mihalev A."/>
            <person name="Mihova T."/>
            <person name="Mikkelsen T."/>
            <person name="Mlenga V."/>
            <person name="Moru K."/>
            <person name="Mozes J."/>
            <person name="Mulrain L."/>
            <person name="Munson G."/>
            <person name="Naylor J."/>
            <person name="Newes C."/>
            <person name="Nguyen C."/>
            <person name="Nguyen N."/>
            <person name="Nguyen T."/>
            <person name="Nicol R."/>
            <person name="Nielsen C."/>
            <person name="Nizzari M."/>
            <person name="Norbu C."/>
            <person name="Norbu N."/>
            <person name="O'donnell P."/>
            <person name="Okoawo O."/>
            <person name="O'leary S."/>
            <person name="Omotosho B."/>
            <person name="O'neill K."/>
            <person name="Osman S."/>
            <person name="Parker S."/>
            <person name="Perrin D."/>
            <person name="Phunkhang P."/>
            <person name="Piqani B."/>
            <person name="Purcell S."/>
            <person name="Rachupka T."/>
            <person name="Ramasamy U."/>
            <person name="Rameau R."/>
            <person name="Ray V."/>
            <person name="Raymond C."/>
            <person name="Retta R."/>
            <person name="Richardson S."/>
            <person name="Rise C."/>
            <person name="Rodriguez J."/>
            <person name="Rogers J."/>
            <person name="Rogov P."/>
            <person name="Rutman M."/>
            <person name="Schupbach R."/>
            <person name="Seaman C."/>
            <person name="Settipalli S."/>
            <person name="Sharpe T."/>
            <person name="Sheridan J."/>
            <person name="Sherpa N."/>
            <person name="Shi J."/>
            <person name="Smirnov S."/>
            <person name="Smith C."/>
            <person name="Sougnez C."/>
            <person name="Spencer B."/>
            <person name="Stalker J."/>
            <person name="Stange-thomann N."/>
            <person name="Stavropoulos S."/>
            <person name="Stetson K."/>
            <person name="Stone C."/>
            <person name="Stone S."/>
            <person name="Stubbs M."/>
            <person name="Talamas J."/>
            <person name="Tchuinga P."/>
            <person name="Tenzing P."/>
            <person name="Tesfaye S."/>
            <person name="Theodore J."/>
            <person name="Thoulutsang Y."/>
            <person name="Topham K."/>
            <person name="Towey S."/>
            <person name="Tsamla T."/>
            <person name="Tsomo N."/>
            <person name="Vallee D."/>
            <person name="Vassiliev H."/>
            <person name="Venkataraman V."/>
            <person name="Vinson J."/>
            <person name="Vo A."/>
            <person name="Wade C."/>
            <person name="Wang S."/>
            <person name="Wangchuk T."/>
            <person name="Wangdi T."/>
            <person name="Whittaker C."/>
            <person name="Wilkinson J."/>
            <person name="Wu Y."/>
            <person name="Wyman D."/>
            <person name="Yadav S."/>
            <person name="Yang S."/>
            <person name="Yang X."/>
            <person name="Yeager S."/>
            <person name="Yee E."/>
            <person name="Young G."/>
            <person name="Zainoun J."/>
            <person name="Zembeck L."/>
            <person name="Zimmer A."/>
            <person name="Zody M."/>
            <person name="Lander E."/>
        </authorList>
    </citation>
    <scope>NUCLEOTIDE SEQUENCE [LARGE SCALE GENOMIC DNA]</scope>
</reference>
<dbReference type="GeneTree" id="ENSGT00940000171266"/>
<dbReference type="Proteomes" id="UP000007875">
    <property type="component" value="Unassembled WGS sequence"/>
</dbReference>
<dbReference type="HOGENOM" id="CLU_046550_7_0_1"/>
<dbReference type="Pfam" id="PF01661">
    <property type="entry name" value="Macro"/>
    <property type="match status" value="1"/>
</dbReference>
<evidence type="ECO:0000313" key="3">
    <source>
        <dbReference type="Proteomes" id="UP000007875"/>
    </source>
</evidence>
<name>H2Z3I9_CIOSA</name>
<dbReference type="PROSITE" id="PS51154">
    <property type="entry name" value="MACRO"/>
    <property type="match status" value="1"/>
</dbReference>
<dbReference type="STRING" id="51511.ENSCSAVP00000012151"/>
<dbReference type="InterPro" id="IPR002589">
    <property type="entry name" value="Macro_dom"/>
</dbReference>
<evidence type="ECO:0000313" key="2">
    <source>
        <dbReference type="Ensembl" id="ENSCSAVP00000012151.1"/>
    </source>
</evidence>
<dbReference type="eggNOG" id="KOG2633">
    <property type="taxonomic scope" value="Eukaryota"/>
</dbReference>
<dbReference type="Gene3D" id="3.40.220.10">
    <property type="entry name" value="Leucine Aminopeptidase, subunit E, domain 1"/>
    <property type="match status" value="1"/>
</dbReference>
<dbReference type="PANTHER" id="PTHR11106">
    <property type="entry name" value="GANGLIOSIDE INDUCED DIFFERENTIATION ASSOCIATED PROTEIN 2-RELATED"/>
    <property type="match status" value="1"/>
</dbReference>
<reference evidence="2" key="3">
    <citation type="submission" date="2025-09" db="UniProtKB">
        <authorList>
            <consortium name="Ensembl"/>
        </authorList>
    </citation>
    <scope>IDENTIFICATION</scope>
</reference>
<feature type="domain" description="Macro" evidence="1">
    <location>
        <begin position="1"/>
        <end position="192"/>
    </location>
</feature>
<dbReference type="Ensembl" id="ENSCSAVT00000012291.1">
    <property type="protein sequence ID" value="ENSCSAVP00000012151.1"/>
    <property type="gene ID" value="ENSCSAVG00000007147.1"/>
</dbReference>
<keyword evidence="3" id="KW-1185">Reference proteome</keyword>
<sequence>EVYKFVTHGGISVSVGNGNIAHQSVDAIVNAANTKLQNGAGVTGAIFKHGGPEFEKECRKTMLQRKNHPLNVGEVVEVRATGKLACKSVLHLAGPVWYRYSDKQYAFDVLKYGLESVLYKCQSHGFATLALPPVATGIYGTPLNIFVHAMLKALSTFEQKYPPSRSALNYIRILSIDDHTVANLASLFSNAIGHQ</sequence>
<organism evidence="2 3">
    <name type="scientific">Ciona savignyi</name>
    <name type="common">Pacific transparent sea squirt</name>
    <dbReference type="NCBI Taxonomy" id="51511"/>
    <lineage>
        <taxon>Eukaryota</taxon>
        <taxon>Metazoa</taxon>
        <taxon>Chordata</taxon>
        <taxon>Tunicata</taxon>
        <taxon>Ascidiacea</taxon>
        <taxon>Phlebobranchia</taxon>
        <taxon>Cionidae</taxon>
        <taxon>Ciona</taxon>
    </lineage>
</organism>
<dbReference type="PANTHER" id="PTHR11106:SF111">
    <property type="entry name" value="MACRO DOMAIN-CONTAINING PROTEIN"/>
    <property type="match status" value="1"/>
</dbReference>
<protein>
    <recommendedName>
        <fullName evidence="1">Macro domain-containing protein</fullName>
    </recommendedName>
</protein>
<dbReference type="OMA" id="CFETNIS"/>
<dbReference type="InterPro" id="IPR043472">
    <property type="entry name" value="Macro_dom-like"/>
</dbReference>
<evidence type="ECO:0000259" key="1">
    <source>
        <dbReference type="PROSITE" id="PS51154"/>
    </source>
</evidence>
<dbReference type="AlphaFoldDB" id="H2Z3I9"/>
<accession>H2Z3I9</accession>